<dbReference type="InterPro" id="IPR043143">
    <property type="entry name" value="Mal/L-sulf/L-lact_DH-like_NADP"/>
</dbReference>
<dbReference type="Pfam" id="PF02615">
    <property type="entry name" value="Ldh_2"/>
    <property type="match status" value="1"/>
</dbReference>
<dbReference type="OrthoDB" id="9811519at2"/>
<evidence type="ECO:0000313" key="2">
    <source>
        <dbReference type="EMBL" id="PWK59122.1"/>
    </source>
</evidence>
<dbReference type="SUPFAM" id="SSF89733">
    <property type="entry name" value="L-sulfolactate dehydrogenase-like"/>
    <property type="match status" value="1"/>
</dbReference>
<comment type="caution">
    <text evidence="2">The sequence shown here is derived from an EMBL/GenBank/DDBJ whole genome shotgun (WGS) entry which is preliminary data.</text>
</comment>
<evidence type="ECO:0000256" key="1">
    <source>
        <dbReference type="ARBA" id="ARBA00023002"/>
    </source>
</evidence>
<dbReference type="Gene3D" id="3.30.1370.60">
    <property type="entry name" value="Hypothetical oxidoreductase yiak, domain 2"/>
    <property type="match status" value="1"/>
</dbReference>
<accession>A0A316GEK5</accession>
<reference evidence="2 3" key="1">
    <citation type="submission" date="2018-05" db="EMBL/GenBank/DDBJ databases">
        <title>Genomic Encyclopedia of Type Strains, Phase IV (KMG-IV): sequencing the most valuable type-strain genomes for metagenomic binning, comparative biology and taxonomic classification.</title>
        <authorList>
            <person name="Goeker M."/>
        </authorList>
    </citation>
    <scope>NUCLEOTIDE SEQUENCE [LARGE SCALE GENOMIC DNA]</scope>
    <source>
        <strain evidence="2 3">DSM 16097</strain>
    </source>
</reference>
<keyword evidence="3" id="KW-1185">Reference proteome</keyword>
<gene>
    <name evidence="2" type="ORF">C7455_10944</name>
</gene>
<dbReference type="GO" id="GO:0016491">
    <property type="term" value="F:oxidoreductase activity"/>
    <property type="evidence" value="ECO:0007669"/>
    <property type="project" value="UniProtKB-KW"/>
</dbReference>
<dbReference type="AlphaFoldDB" id="A0A316GEK5"/>
<keyword evidence="1" id="KW-0560">Oxidoreductase</keyword>
<dbReference type="Proteomes" id="UP000245708">
    <property type="component" value="Unassembled WGS sequence"/>
</dbReference>
<dbReference type="InterPro" id="IPR043144">
    <property type="entry name" value="Mal/L-sulf/L-lact_DH-like_ah"/>
</dbReference>
<dbReference type="Gene3D" id="1.10.1530.10">
    <property type="match status" value="1"/>
</dbReference>
<evidence type="ECO:0000313" key="3">
    <source>
        <dbReference type="Proteomes" id="UP000245708"/>
    </source>
</evidence>
<dbReference type="RefSeq" id="WP_109669941.1">
    <property type="nucleotide sequence ID" value="NZ_QGGW01000009.1"/>
</dbReference>
<proteinExistence type="predicted"/>
<dbReference type="EMBL" id="QGGW01000009">
    <property type="protein sequence ID" value="PWK59122.1"/>
    <property type="molecule type" value="Genomic_DNA"/>
</dbReference>
<protein>
    <submittedName>
        <fullName evidence="2">(2R)-3-sulfolactate dehydrogenase (NADP+)</fullName>
    </submittedName>
</protein>
<organism evidence="2 3">
    <name type="scientific">Roseicyclus mahoneyensis</name>
    <dbReference type="NCBI Taxonomy" id="164332"/>
    <lineage>
        <taxon>Bacteria</taxon>
        <taxon>Pseudomonadati</taxon>
        <taxon>Pseudomonadota</taxon>
        <taxon>Alphaproteobacteria</taxon>
        <taxon>Rhodobacterales</taxon>
        <taxon>Roseobacteraceae</taxon>
        <taxon>Roseicyclus</taxon>
    </lineage>
</organism>
<name>A0A316GEK5_9RHOB</name>
<sequence>MIERLSLSDVCALAQDCLTRAGAPDAVAQAVSAEVAAAEAAGERQHGIEALLRDIRLMRYGRIEAGARPQVSRPRPGLMHCDAGHGFAAAALEGAVGALHDLARQQGIALLRLDRASDPGAMIGVSGALARYGLAVLAFGAVGAGRIAHPDIAAPATLRHPPRDVLAMLLPQPMGGQPADGPLDGPVSHGAWIVALDPAAAGDRMLAADIWSVVPAAPPAREIAFSSELLEQLVTA</sequence>
<dbReference type="InterPro" id="IPR003767">
    <property type="entry name" value="Malate/L-lactate_DH-like"/>
</dbReference>
<dbReference type="InterPro" id="IPR036111">
    <property type="entry name" value="Mal/L-sulfo/L-lacto_DH-like_sf"/>
</dbReference>